<protein>
    <submittedName>
        <fullName evidence="2">Cullin 4B</fullName>
    </submittedName>
</protein>
<proteinExistence type="predicted"/>
<name>A0A7P0T809_HUMAN</name>
<dbReference type="AlphaFoldDB" id="A0A7P0T809"/>
<sequence length="47" mass="5095">MMSQSSGSGDGNDDEATTSKDGGLLNISHTAWFPILQILYFPFLLDC</sequence>
<dbReference type="HGNC" id="HGNC:2555">
    <property type="gene designation" value="CUL4B"/>
</dbReference>
<evidence type="ECO:0000313" key="2">
    <source>
        <dbReference type="Ensembl" id="ENSP00000504914.1"/>
    </source>
</evidence>
<dbReference type="EMBL" id="AL451005">
    <property type="status" value="NOT_ANNOTATED_CDS"/>
    <property type="molecule type" value="Genomic_DNA"/>
</dbReference>
<dbReference type="EMBL" id="AC011890">
    <property type="status" value="NOT_ANNOTATED_CDS"/>
    <property type="molecule type" value="Genomic_DNA"/>
</dbReference>
<dbReference type="Ensembl" id="ENST00000680988.1">
    <property type="protein sequence ID" value="ENSP00000504914.1"/>
    <property type="gene ID" value="ENSG00000158290.20"/>
</dbReference>
<dbReference type="OpenTargets" id="ENSG00000158290"/>
<reference evidence="2 3" key="2">
    <citation type="journal article" date="2004" name="Nature">
        <title>Finishing the euchromatic sequence of the human genome.</title>
        <authorList>
            <consortium name="International Human Genome Sequencing Consortium"/>
        </authorList>
    </citation>
    <scope>NUCLEOTIDE SEQUENCE [LARGE SCALE GENOMIC DNA]</scope>
</reference>
<reference evidence="2" key="4">
    <citation type="submission" date="2025-08" db="UniProtKB">
        <authorList>
            <consortium name="Ensembl"/>
        </authorList>
    </citation>
    <scope>IDENTIFICATION</scope>
</reference>
<dbReference type="OrthoDB" id="27073at2759"/>
<feature type="region of interest" description="Disordered" evidence="1">
    <location>
        <begin position="1"/>
        <end position="22"/>
    </location>
</feature>
<dbReference type="Proteomes" id="UP000005640">
    <property type="component" value="Chromosome X"/>
</dbReference>
<evidence type="ECO:0000256" key="1">
    <source>
        <dbReference type="SAM" id="MobiDB-lite"/>
    </source>
</evidence>
<organism evidence="2 3">
    <name type="scientific">Homo sapiens</name>
    <name type="common">Human</name>
    <dbReference type="NCBI Taxonomy" id="9606"/>
    <lineage>
        <taxon>Eukaryota</taxon>
        <taxon>Metazoa</taxon>
        <taxon>Chordata</taxon>
        <taxon>Craniata</taxon>
        <taxon>Vertebrata</taxon>
        <taxon>Euteleostomi</taxon>
        <taxon>Mammalia</taxon>
        <taxon>Eutheria</taxon>
        <taxon>Euarchontoglires</taxon>
        <taxon>Primates</taxon>
        <taxon>Haplorrhini</taxon>
        <taxon>Catarrhini</taxon>
        <taxon>Hominidae</taxon>
        <taxon>Homo</taxon>
    </lineage>
</organism>
<accession>A0A7P0T809</accession>
<reference evidence="2 3" key="3">
    <citation type="journal article" date="2005" name="Nature">
        <title>The DNA sequence of the human X chromosome.</title>
        <authorList>
            <person name="Ross M.T."/>
            <person name="Grafham D.V."/>
            <person name="Coffey A.J."/>
            <person name="Scherer S."/>
            <person name="McLay K."/>
            <person name="Muzny D."/>
            <person name="Platzer M."/>
            <person name="Howell G.R."/>
            <person name="Burrows C."/>
            <person name="Bird C.P."/>
            <person name="Frankish A."/>
            <person name="Lovell F.L."/>
            <person name="Howe K.L."/>
            <person name="Ashurst J.L."/>
            <person name="Fulton R.S."/>
            <person name="Sudbrak R."/>
            <person name="Wen G."/>
            <person name="Jones M.C."/>
            <person name="Hurles M.E."/>
            <person name="Andrews T.D."/>
            <person name="Scott C.E."/>
            <person name="Searle S."/>
            <person name="Ramser J."/>
            <person name="Whittaker A."/>
            <person name="Deadman R."/>
            <person name="Carter N.P."/>
            <person name="Hunt S.E."/>
            <person name="Chen R."/>
            <person name="Cree A."/>
            <person name="Gunaratne P."/>
            <person name="Havlak P."/>
            <person name="Hodgson A."/>
            <person name="Metzker M.L."/>
            <person name="Richards S."/>
            <person name="Scott G."/>
            <person name="Steffen D."/>
            <person name="Sodergren E."/>
            <person name="Wheeler D.A."/>
            <person name="Worley K.C."/>
            <person name="Ainscough R."/>
            <person name="Ambrose K.D."/>
            <person name="Ansari-Lari M.A."/>
            <person name="Aradhya S."/>
            <person name="Ashwell R.I."/>
            <person name="Babbage A.K."/>
            <person name="Bagguley C.L."/>
            <person name="Ballabio A."/>
            <person name="Banerjee R."/>
            <person name="Barker G.E."/>
            <person name="Barlow K.F."/>
            <person name="Barrett I.P."/>
            <person name="Bates K.N."/>
            <person name="Beare D.M."/>
            <person name="Beasley H."/>
            <person name="Beasley O."/>
            <person name="Beck A."/>
            <person name="Bethel G."/>
            <person name="Blechschmidt K."/>
            <person name="Brady N."/>
            <person name="Bray-Allen S."/>
            <person name="Bridgeman A.M."/>
            <person name="Brown A.J."/>
            <person name="Brown M.J."/>
            <person name="Bonnin D."/>
            <person name="Bruford E.A."/>
            <person name="Buhay C."/>
            <person name="Burch P."/>
            <person name="Burford D."/>
            <person name="Burgess J."/>
            <person name="Burrill W."/>
            <person name="Burton J."/>
            <person name="Bye J.M."/>
            <person name="Carder C."/>
            <person name="Carrel L."/>
            <person name="Chako J."/>
            <person name="Chapman J.C."/>
            <person name="Chavez D."/>
            <person name="Chen E."/>
            <person name="Chen G."/>
            <person name="Chen Y."/>
            <person name="Chen Z."/>
            <person name="Chinault C."/>
            <person name="Ciccodicola A."/>
            <person name="Clark S.Y."/>
            <person name="Clarke G."/>
            <person name="Clee C.M."/>
            <person name="Clegg S."/>
            <person name="Clerc-Blankenburg K."/>
            <person name="Clifford K."/>
            <person name="Cobley V."/>
            <person name="Cole C.G."/>
            <person name="Conquer J.S."/>
            <person name="Corby N."/>
            <person name="Connor R.E."/>
            <person name="David R."/>
            <person name="Davies J."/>
            <person name="Davis C."/>
            <person name="Davis J."/>
            <person name="Delgado O."/>
            <person name="Deshazo D."/>
            <person name="Dhami P."/>
            <person name="Ding Y."/>
            <person name="Dinh H."/>
            <person name="Dodsworth S."/>
            <person name="Draper H."/>
            <person name="Dugan-Rocha S."/>
            <person name="Dunham A."/>
            <person name="Dunn M."/>
            <person name="Durbin K.J."/>
            <person name="Dutta I."/>
            <person name="Eades T."/>
            <person name="Ellwood M."/>
            <person name="Emery-Cohen A."/>
            <person name="Errington H."/>
            <person name="Evans K.L."/>
            <person name="Faulkner L."/>
            <person name="Francis F."/>
            <person name="Frankland J."/>
            <person name="Fraser A.E."/>
            <person name="Galgoczy P."/>
            <person name="Gilbert J."/>
            <person name="Gill R."/>
            <person name="Glockner G."/>
            <person name="Gregory S.G."/>
            <person name="Gribble S."/>
            <person name="Griffiths C."/>
            <person name="Grocock R."/>
            <person name="Gu Y."/>
            <person name="Gwilliam R."/>
            <person name="Hamilton C."/>
            <person name="Hart E.A."/>
            <person name="Hawes A."/>
            <person name="Heath P.D."/>
            <person name="Heitmann K."/>
            <person name="Hennig S."/>
            <person name="Hernandez J."/>
            <person name="Hinzmann B."/>
            <person name="Ho S."/>
            <person name="Hoffs M."/>
            <person name="Howden P.J."/>
            <person name="Huckle E.J."/>
            <person name="Hume J."/>
            <person name="Hunt P.J."/>
            <person name="Hunt A.R."/>
            <person name="Isherwood J."/>
            <person name="Jacob L."/>
            <person name="Johnson D."/>
            <person name="Jones S."/>
            <person name="de Jong P.J."/>
            <person name="Joseph S.S."/>
            <person name="Keenan S."/>
            <person name="Kelly S."/>
            <person name="Kershaw J.K."/>
            <person name="Khan Z."/>
            <person name="Kioschis P."/>
            <person name="Klages S."/>
            <person name="Knights A.J."/>
            <person name="Kosiura A."/>
            <person name="Kovar-Smith C."/>
            <person name="Laird G.K."/>
            <person name="Langford C."/>
            <person name="Lawlor S."/>
            <person name="Leversha M."/>
            <person name="Lewis L."/>
            <person name="Liu W."/>
            <person name="Lloyd C."/>
            <person name="Lloyd D.M."/>
            <person name="Loulseged H."/>
            <person name="Loveland J.E."/>
            <person name="Lovell J.D."/>
            <person name="Lozado R."/>
            <person name="Lu J."/>
            <person name="Lyne R."/>
            <person name="Ma J."/>
            <person name="Maheshwari M."/>
            <person name="Matthews L.H."/>
            <person name="McDowall J."/>
            <person name="McLaren S."/>
            <person name="McMurray A."/>
            <person name="Meidl P."/>
            <person name="Meitinger T."/>
            <person name="Milne S."/>
            <person name="Miner G."/>
            <person name="Mistry S.L."/>
            <person name="Morgan M."/>
            <person name="Morris S."/>
            <person name="Muller I."/>
            <person name="Mullikin J.C."/>
            <person name="Nguyen N."/>
            <person name="Nordsiek G."/>
            <person name="Nyakatura G."/>
            <person name="O'Dell C.N."/>
            <person name="Okwuonu G."/>
            <person name="Palmer S."/>
            <person name="Pandian R."/>
            <person name="Parker D."/>
            <person name="Parrish J."/>
            <person name="Pasternak S."/>
            <person name="Patel D."/>
            <person name="Pearce A.V."/>
            <person name="Pearson D.M."/>
            <person name="Pelan S.E."/>
            <person name="Perez L."/>
            <person name="Porter K.M."/>
            <person name="Ramsey Y."/>
            <person name="Reichwald K."/>
            <person name="Rhodes S."/>
            <person name="Ridler K.A."/>
            <person name="Schlessinger D."/>
            <person name="Schueler M.G."/>
            <person name="Sehra H.K."/>
            <person name="Shaw-Smith C."/>
            <person name="Shen H."/>
            <person name="Sheridan E.M."/>
            <person name="Shownkeen R."/>
            <person name="Skuce C.D."/>
            <person name="Smith M.L."/>
            <person name="Sotheran E.C."/>
            <person name="Steingruber H.E."/>
            <person name="Steward C.A."/>
            <person name="Storey R."/>
            <person name="Swann R.M."/>
            <person name="Swarbreck D."/>
            <person name="Tabor P.E."/>
            <person name="Taudien S."/>
            <person name="Taylor T."/>
            <person name="Teague B."/>
            <person name="Thomas K."/>
            <person name="Thorpe A."/>
            <person name="Timms K."/>
            <person name="Tracey A."/>
            <person name="Trevanion S."/>
            <person name="Tromans A.C."/>
            <person name="d'Urso M."/>
            <person name="Verduzco D."/>
            <person name="Villasana D."/>
            <person name="Waldron L."/>
            <person name="Wall M."/>
            <person name="Wang Q."/>
            <person name="Warren J."/>
            <person name="Warry G.L."/>
            <person name="Wei X."/>
            <person name="West A."/>
            <person name="Whitehead S.L."/>
            <person name="Whiteley M.N."/>
            <person name="Wilkinson J.E."/>
            <person name="Willey D.L."/>
            <person name="Williams G."/>
            <person name="Williams L."/>
            <person name="Williamson A."/>
            <person name="Williamson H."/>
            <person name="Wilming L."/>
            <person name="Woodmansey R.L."/>
            <person name="Wray P.W."/>
            <person name="Yen J."/>
            <person name="Zhang J."/>
            <person name="Zhou J."/>
            <person name="Zoghbi H."/>
            <person name="Zorilla S."/>
            <person name="Buck D."/>
            <person name="Reinhardt R."/>
            <person name="Poustka A."/>
            <person name="Rosenthal A."/>
            <person name="Lehrach H."/>
            <person name="Meindl A."/>
            <person name="Minx P.J."/>
            <person name="Hillier L.W."/>
            <person name="Willard H.F."/>
            <person name="Wilson R.K."/>
            <person name="Waterston R.H."/>
            <person name="Rice C.M."/>
            <person name="Vaudin M."/>
            <person name="Coulson A."/>
            <person name="Nelson D.L."/>
            <person name="Weinstock G."/>
            <person name="Sulston J.E."/>
            <person name="Durbin R."/>
            <person name="Hubbard T."/>
            <person name="Gibbs R.A."/>
            <person name="Beck S."/>
            <person name="Rogers J."/>
            <person name="Bentley D.R."/>
        </authorList>
    </citation>
    <scope>NUCLEOTIDE SEQUENCE [LARGE SCALE GENOMIC DNA]</scope>
</reference>
<dbReference type="EMBL" id="AC002476">
    <property type="status" value="NOT_ANNOTATED_CDS"/>
    <property type="molecule type" value="Genomic_DNA"/>
</dbReference>
<dbReference type="Bgee" id="ENSG00000158290">
    <property type="expression patterns" value="Expressed in sperm and 207 other cell types or tissues"/>
</dbReference>
<reference evidence="2 3" key="1">
    <citation type="journal article" date="2001" name="Nature">
        <title>Initial sequencing and analysis of the human genome.</title>
        <authorList>
            <consortium name="International Human Genome Sequencing Consortium"/>
            <person name="Lander E.S."/>
            <person name="Linton L.M."/>
            <person name="Birren B."/>
            <person name="Nusbaum C."/>
            <person name="Zody M.C."/>
            <person name="Baldwin J."/>
            <person name="Devon K."/>
            <person name="Dewar K."/>
            <person name="Doyle M."/>
            <person name="FitzHugh W."/>
            <person name="Funke R."/>
            <person name="Gage D."/>
            <person name="Harris K."/>
            <person name="Heaford A."/>
            <person name="Howland J."/>
            <person name="Kann L."/>
            <person name="Lehoczky J."/>
            <person name="LeVine R."/>
            <person name="McEwan P."/>
            <person name="McKernan K."/>
            <person name="Meldrim J."/>
            <person name="Mesirov J.P."/>
            <person name="Miranda C."/>
            <person name="Morris W."/>
            <person name="Naylor J."/>
            <person name="Raymond C."/>
            <person name="Rosetti M."/>
            <person name="Santos R."/>
            <person name="Sheridan A."/>
            <person name="Sougnez C."/>
            <person name="Stange-Thomann N."/>
            <person name="Stojanovic N."/>
            <person name="Subramanian A."/>
            <person name="Wyman D."/>
            <person name="Rogers J."/>
            <person name="Sulston J."/>
            <person name="Ainscough R."/>
            <person name="Beck S."/>
            <person name="Bentley D."/>
            <person name="Burton J."/>
            <person name="Clee C."/>
            <person name="Carter N."/>
            <person name="Coulson A."/>
            <person name="Deadman R."/>
            <person name="Deloukas P."/>
            <person name="Dunham A."/>
            <person name="Dunham I."/>
            <person name="Durbin R."/>
            <person name="French L."/>
            <person name="Grafham D."/>
            <person name="Gregory S."/>
            <person name="Hubbard T."/>
            <person name="Humphray S."/>
            <person name="Hunt A."/>
            <person name="Jones M."/>
            <person name="Lloyd C."/>
            <person name="McMurray A."/>
            <person name="Matthews L."/>
            <person name="Mercer S."/>
            <person name="Milne S."/>
            <person name="Mullikin J.C."/>
            <person name="Mungall A."/>
            <person name="Plumb R."/>
            <person name="Ross M."/>
            <person name="Shownkeen R."/>
            <person name="Sims S."/>
            <person name="Waterston R.H."/>
            <person name="Wilson R.K."/>
            <person name="Hillier L.W."/>
            <person name="McPherson J.D."/>
            <person name="Marra M.A."/>
            <person name="Mardis E.R."/>
            <person name="Fulton L.A."/>
            <person name="Chinwalla A.T."/>
            <person name="Pepin K.H."/>
            <person name="Gish W.R."/>
            <person name="Chissoe S.L."/>
            <person name="Wendl M.C."/>
            <person name="Delehaunty K.D."/>
            <person name="Miner T.L."/>
            <person name="Delehaunty A."/>
            <person name="Kramer J.B."/>
            <person name="Cook L.L."/>
            <person name="Fulton R.S."/>
            <person name="Johnson D.L."/>
            <person name="Minx P.J."/>
            <person name="Clifton S.W."/>
            <person name="Hawkins T."/>
            <person name="Branscomb E."/>
            <person name="Predki P."/>
            <person name="Richardson P."/>
            <person name="Wenning S."/>
            <person name="Slezak T."/>
            <person name="Doggett N."/>
            <person name="Cheng J.F."/>
            <person name="Olsen A."/>
            <person name="Lucas S."/>
            <person name="Elkin C."/>
            <person name="Uberbacher E."/>
            <person name="Frazier M."/>
            <person name="Gibbs R.A."/>
            <person name="Muzny D.M."/>
            <person name="Scherer S.E."/>
            <person name="Bouck J.B."/>
            <person name="Sodergren E.J."/>
            <person name="Worley K.C."/>
            <person name="Rives C.M."/>
            <person name="Gorrell J.H."/>
            <person name="Metzker M.L."/>
            <person name="Naylor S.L."/>
            <person name="Kucherlapati R.S."/>
            <person name="Nelson D.L."/>
            <person name="Weinstock G.M."/>
            <person name="Sakaki Y."/>
            <person name="Fujiyama A."/>
            <person name="Hattori M."/>
            <person name="Yada T."/>
            <person name="Toyoda A."/>
            <person name="Itoh T."/>
            <person name="Kawagoe C."/>
            <person name="Watanabe H."/>
            <person name="Totoki Y."/>
            <person name="Taylor T."/>
            <person name="Weissenbach J."/>
            <person name="Heilig R."/>
            <person name="Saurin W."/>
            <person name="Artiguenave F."/>
            <person name="Brottier P."/>
            <person name="Bruls T."/>
            <person name="Pelletier E."/>
            <person name="Robert C."/>
            <person name="Wincker P."/>
            <person name="Smith D.R."/>
            <person name="Doucette-Stamm L."/>
            <person name="Rubenfield M."/>
            <person name="Weinstock K."/>
            <person name="Lee H.M."/>
            <person name="Dubois J."/>
            <person name="Rosenthal A."/>
            <person name="Platzer M."/>
            <person name="Nyakatura G."/>
            <person name="Taudien S."/>
            <person name="Rump A."/>
            <person name="Yang H."/>
            <person name="Yu J."/>
            <person name="Wang J."/>
            <person name="Huang G."/>
            <person name="Gu J."/>
            <person name="Hood L."/>
            <person name="Rowen L."/>
            <person name="Madan A."/>
            <person name="Qin S."/>
            <person name="Davis R.W."/>
            <person name="Federspiel N.A."/>
            <person name="Abola A.P."/>
            <person name="Proctor M.J."/>
            <person name="Myers R.M."/>
            <person name="Schmutz J."/>
            <person name="Dickson M."/>
            <person name="Grimwood J."/>
            <person name="Cox D.R."/>
            <person name="Olson M.V."/>
            <person name="Kaul R."/>
            <person name="Raymond C."/>
            <person name="Shimizu N."/>
            <person name="Kawasaki K."/>
            <person name="Minoshima S."/>
            <person name="Evans G.A."/>
            <person name="Athanasiou M."/>
            <person name="Schultz R."/>
            <person name="Roe B.A."/>
            <person name="Chen F."/>
            <person name="Pan H."/>
            <person name="Ramser J."/>
            <person name="Lehrach H."/>
            <person name="Reinhardt R."/>
            <person name="McCombie W.R."/>
            <person name="de la Bastide M."/>
            <person name="Dedhia N."/>
            <person name="Blocker H."/>
            <person name="Hornischer K."/>
            <person name="Nordsiek G."/>
            <person name="Agarwala R."/>
            <person name="Aravind L."/>
            <person name="Bailey J.A."/>
            <person name="Bateman A."/>
            <person name="Batzoglou S."/>
            <person name="Birney E."/>
            <person name="Bork P."/>
            <person name="Brown D.G."/>
            <person name="Burge C.B."/>
            <person name="Cerutti L."/>
            <person name="Chen H.C."/>
            <person name="Church D."/>
            <person name="Clamp M."/>
            <person name="Copley R.R."/>
            <person name="Doerks T."/>
            <person name="Eddy S.R."/>
            <person name="Eichler E.E."/>
            <person name="Furey T.S."/>
            <person name="Galagan J."/>
            <person name="Gilbert J.G."/>
            <person name="Harmon C."/>
            <person name="Hayashizaki Y."/>
            <person name="Haussler D."/>
            <person name="Hermjakob H."/>
            <person name="Hokamp K."/>
            <person name="Jang W."/>
            <person name="Johnson L.S."/>
            <person name="Jones T.A."/>
            <person name="Kasif S."/>
            <person name="Kaspryzk A."/>
            <person name="Kennedy S."/>
            <person name="Kent W.J."/>
            <person name="Kitts P."/>
            <person name="Koonin E.V."/>
            <person name="Korf I."/>
            <person name="Kulp D."/>
            <person name="Lancet D."/>
            <person name="Lowe T.M."/>
            <person name="McLysaght A."/>
            <person name="Mikkelsen T."/>
            <person name="Moran J.V."/>
            <person name="Mulder N."/>
            <person name="Pollara V.J."/>
            <person name="Ponting C.P."/>
            <person name="Schuler G."/>
            <person name="Schultz J."/>
            <person name="Slater G."/>
            <person name="Smit A.F."/>
            <person name="Stupka E."/>
            <person name="Szustakowski J."/>
            <person name="Thierry-Mieg D."/>
            <person name="Thierry-Mieg J."/>
            <person name="Wagner L."/>
            <person name="Wallis J."/>
            <person name="Wheeler R."/>
            <person name="Williams A."/>
            <person name="Wolf Y.I."/>
            <person name="Wolfe K.H."/>
            <person name="Yang S.P."/>
            <person name="Yeh R.F."/>
            <person name="Collins F."/>
            <person name="Guyer M.S."/>
            <person name="Peterson J."/>
            <person name="Felsenfeld A."/>
            <person name="Wetterstrand K.A."/>
            <person name="Patrinos A."/>
            <person name="Morgan M.J."/>
            <person name="de Jong P."/>
            <person name="Catanese J.J."/>
            <person name="Osoegawa K."/>
            <person name="Shizuya H."/>
            <person name="Choi S."/>
            <person name="Chen Y.J."/>
        </authorList>
    </citation>
    <scope>NUCLEOTIDE SEQUENCE [LARGE SCALE GENOMIC DNA]</scope>
</reference>
<gene>
    <name evidence="2" type="primary">CUL4B</name>
</gene>
<reference evidence="2" key="5">
    <citation type="submission" date="2025-09" db="UniProtKB">
        <authorList>
            <consortium name="Ensembl"/>
        </authorList>
    </citation>
    <scope>IDENTIFICATION</scope>
</reference>
<dbReference type="Ensembl" id="ENST00000680988.1">
    <property type="protein sequence ID" value="ENSP00000504914.1"/>
    <property type="gene ID" value="ENSG00000158290.19"/>
</dbReference>
<evidence type="ECO:0000313" key="3">
    <source>
        <dbReference type="Proteomes" id="UP000005640"/>
    </source>
</evidence>
<dbReference type="GeneTree" id="ENSGT00940000155339"/>
<keyword evidence="3" id="KW-1185">Reference proteome</keyword>